<keyword evidence="3" id="KW-0732">Signal</keyword>
<dbReference type="CDD" id="cd00190">
    <property type="entry name" value="Tryp_SPc"/>
    <property type="match status" value="1"/>
</dbReference>
<reference evidence="5" key="1">
    <citation type="submission" date="2020-03" db="EMBL/GenBank/DDBJ databases">
        <title>Relaxed selection underlies rapid genomic changes in the transitions from sociality to social parasitism in ants.</title>
        <authorList>
            <person name="Bi X."/>
        </authorList>
    </citation>
    <scope>NUCLEOTIDE SEQUENCE</scope>
    <source>
        <strain evidence="5">BGI-DK2014a</strain>
        <tissue evidence="5">Whole body</tissue>
    </source>
</reference>
<dbReference type="Pfam" id="PF16030">
    <property type="entry name" value="GD_N"/>
    <property type="match status" value="1"/>
</dbReference>
<feature type="non-terminal residue" evidence="5">
    <location>
        <position position="1"/>
    </location>
</feature>
<dbReference type="EMBL" id="JAANIC010001002">
    <property type="protein sequence ID" value="KAG5347273.1"/>
    <property type="molecule type" value="Genomic_DNA"/>
</dbReference>
<evidence type="ECO:0000256" key="3">
    <source>
        <dbReference type="SAM" id="SignalP"/>
    </source>
</evidence>
<dbReference type="PANTHER" id="PTHR24260:SF143">
    <property type="entry name" value="SERINE PROTEASE GD-LIKE PROTEIN"/>
    <property type="match status" value="1"/>
</dbReference>
<dbReference type="InterPro" id="IPR018114">
    <property type="entry name" value="TRYPSIN_HIS"/>
</dbReference>
<protein>
    <submittedName>
        <fullName evidence="5">GD protease</fullName>
    </submittedName>
</protein>
<dbReference type="GO" id="GO:0004252">
    <property type="term" value="F:serine-type endopeptidase activity"/>
    <property type="evidence" value="ECO:0007669"/>
    <property type="project" value="InterPro"/>
</dbReference>
<dbReference type="PANTHER" id="PTHR24260">
    <property type="match status" value="1"/>
</dbReference>
<dbReference type="PROSITE" id="PS00134">
    <property type="entry name" value="TRYPSIN_HIS"/>
    <property type="match status" value="1"/>
</dbReference>
<dbReference type="InterPro" id="IPR043504">
    <property type="entry name" value="Peptidase_S1_PA_chymotrypsin"/>
</dbReference>
<dbReference type="Proteomes" id="UP000669903">
    <property type="component" value="Unassembled WGS sequence"/>
</dbReference>
<dbReference type="InterPro" id="IPR001314">
    <property type="entry name" value="Peptidase_S1A"/>
</dbReference>
<evidence type="ECO:0000259" key="4">
    <source>
        <dbReference type="PROSITE" id="PS50240"/>
    </source>
</evidence>
<dbReference type="Pfam" id="PF00089">
    <property type="entry name" value="Trypsin"/>
    <property type="match status" value="1"/>
</dbReference>
<dbReference type="InterPro" id="IPR051333">
    <property type="entry name" value="CLIP_Serine_Protease"/>
</dbReference>
<feature type="signal peptide" evidence="3">
    <location>
        <begin position="1"/>
        <end position="33"/>
    </location>
</feature>
<feature type="region of interest" description="Disordered" evidence="2">
    <location>
        <begin position="269"/>
        <end position="306"/>
    </location>
</feature>
<dbReference type="GO" id="GO:0006508">
    <property type="term" value="P:proteolysis"/>
    <property type="evidence" value="ECO:0007669"/>
    <property type="project" value="UniProtKB-KW"/>
</dbReference>
<dbReference type="Gene3D" id="2.40.10.10">
    <property type="entry name" value="Trypsin-like serine proteases"/>
    <property type="match status" value="1"/>
</dbReference>
<dbReference type="PROSITE" id="PS50240">
    <property type="entry name" value="TRYPSIN_DOM"/>
    <property type="match status" value="1"/>
</dbReference>
<evidence type="ECO:0000313" key="5">
    <source>
        <dbReference type="EMBL" id="KAG5347273.1"/>
    </source>
</evidence>
<keyword evidence="5" id="KW-0645">Protease</keyword>
<dbReference type="InterPro" id="IPR009003">
    <property type="entry name" value="Peptidase_S1_PA"/>
</dbReference>
<evidence type="ECO:0000313" key="6">
    <source>
        <dbReference type="Proteomes" id="UP000669903"/>
    </source>
</evidence>
<keyword evidence="1" id="KW-1015">Disulfide bond</keyword>
<dbReference type="SMART" id="SM00020">
    <property type="entry name" value="Tryp_SPc"/>
    <property type="match status" value="1"/>
</dbReference>
<keyword evidence="5" id="KW-0378">Hydrolase</keyword>
<feature type="domain" description="Peptidase S1" evidence="4">
    <location>
        <begin position="324"/>
        <end position="579"/>
    </location>
</feature>
<gene>
    <name evidence="5" type="primary">Gd_2</name>
    <name evidence="5" type="ORF">G6Z76_0005913</name>
</gene>
<organism evidence="5 6">
    <name type="scientific">Acromyrmex charruanus</name>
    <dbReference type="NCBI Taxonomy" id="2715315"/>
    <lineage>
        <taxon>Eukaryota</taxon>
        <taxon>Metazoa</taxon>
        <taxon>Ecdysozoa</taxon>
        <taxon>Arthropoda</taxon>
        <taxon>Hexapoda</taxon>
        <taxon>Insecta</taxon>
        <taxon>Pterygota</taxon>
        <taxon>Neoptera</taxon>
        <taxon>Endopterygota</taxon>
        <taxon>Hymenoptera</taxon>
        <taxon>Apocrita</taxon>
        <taxon>Aculeata</taxon>
        <taxon>Formicoidea</taxon>
        <taxon>Formicidae</taxon>
        <taxon>Myrmicinae</taxon>
        <taxon>Acromyrmex</taxon>
    </lineage>
</organism>
<feature type="compositionally biased region" description="Low complexity" evidence="2">
    <location>
        <begin position="282"/>
        <end position="306"/>
    </location>
</feature>
<feature type="non-terminal residue" evidence="5">
    <location>
        <position position="581"/>
    </location>
</feature>
<dbReference type="PRINTS" id="PR00722">
    <property type="entry name" value="CHYMOTRYPSIN"/>
</dbReference>
<evidence type="ECO:0000256" key="2">
    <source>
        <dbReference type="SAM" id="MobiDB-lite"/>
    </source>
</evidence>
<keyword evidence="6" id="KW-1185">Reference proteome</keyword>
<dbReference type="InterPro" id="IPR001254">
    <property type="entry name" value="Trypsin_dom"/>
</dbReference>
<name>A0A836KEL5_9HYME</name>
<dbReference type="AlphaFoldDB" id="A0A836KEL5"/>
<dbReference type="InterPro" id="IPR031986">
    <property type="entry name" value="GD_N"/>
</dbReference>
<dbReference type="FunFam" id="2.40.10.10:FF:000068">
    <property type="entry name" value="transmembrane protease serine 2"/>
    <property type="match status" value="1"/>
</dbReference>
<dbReference type="SUPFAM" id="SSF50494">
    <property type="entry name" value="Trypsin-like serine proteases"/>
    <property type="match status" value="1"/>
</dbReference>
<proteinExistence type="predicted"/>
<sequence>MFVVSFVTQTHKMVKISILIILISHLFDTMVHCATPCSEYFTYIIRPETTGILGQIEIPSPTENGEFYLRVALNSVVMSSSKDAFIRLQLARPIKESILAIRQGRPLLYHIYFPSLNLDKPIPTVSAIWFNNLKYCPVIEIFSLSLYIFFYLIHHFLSLYKNDFTIISCLWKLLFSLKESKITYSKRTSDLENILRFVSGNGIIKATIELGHVVYPPNNVPFFWQNSSESTENLLYRNISIYRINNPNHYRLNYLHLIYSSPTTDFWENNENRKKPMKTHQSSNDSNDNKNTNNNSNDNNNNTNINNNECGISSRIESTINVLIFNGQKTSPDQWPWLVALFIARNDEYKFQCGGTILSNRHVLTAGHCLTLNSTETIPSNVLIVALGRFKLHEWKEVGTVNREVASYKVHPDYVHTGITSDSDLAILILRTAVEYSPFIRPVCLWSSNSTNLQNIIGKTGYIVGWGEDEAGHPYTEEPRMAKVSIASNEDCLWSHPLFVTITSNRTFCAGSPNIPCNGDSGSGLVLHDETTNRYQLRGVISRSVASTRINTKSLCDPTKYVVYVDVAKYLPWIQQQISNT</sequence>
<evidence type="ECO:0000256" key="1">
    <source>
        <dbReference type="ARBA" id="ARBA00023157"/>
    </source>
</evidence>
<comment type="caution">
    <text evidence="5">The sequence shown here is derived from an EMBL/GenBank/DDBJ whole genome shotgun (WGS) entry which is preliminary data.</text>
</comment>
<accession>A0A836KEL5</accession>
<feature type="chain" id="PRO_5032326971" evidence="3">
    <location>
        <begin position="34"/>
        <end position="581"/>
    </location>
</feature>